<dbReference type="EMBL" id="SMFP01000019">
    <property type="protein sequence ID" value="TDE34503.1"/>
    <property type="molecule type" value="Genomic_DNA"/>
</dbReference>
<dbReference type="Proteomes" id="UP000294662">
    <property type="component" value="Unassembled WGS sequence"/>
</dbReference>
<dbReference type="SUPFAM" id="SSF51905">
    <property type="entry name" value="FAD/NAD(P)-binding domain"/>
    <property type="match status" value="1"/>
</dbReference>
<proteinExistence type="predicted"/>
<dbReference type="AlphaFoldDB" id="A0A4R5EJM8"/>
<dbReference type="Gene3D" id="3.30.9.10">
    <property type="entry name" value="D-Amino Acid Oxidase, subunit A, domain 2"/>
    <property type="match status" value="1"/>
</dbReference>
<dbReference type="InterPro" id="IPR036188">
    <property type="entry name" value="FAD/NAD-bd_sf"/>
</dbReference>
<dbReference type="InterPro" id="IPR006076">
    <property type="entry name" value="FAD-dep_OxRdtase"/>
</dbReference>
<dbReference type="PANTHER" id="PTHR13847">
    <property type="entry name" value="SARCOSINE DEHYDROGENASE-RELATED"/>
    <property type="match status" value="1"/>
</dbReference>
<gene>
    <name evidence="3" type="ORF">E1B25_19410</name>
</gene>
<dbReference type="Pfam" id="PF01266">
    <property type="entry name" value="DAO"/>
    <property type="match status" value="1"/>
</dbReference>
<sequence>MPEEKSKGPCVRPACASPASTGLMPWICASTCRNKPRSKTCVNLWMPMRTVQKTCARSRWPPTESRSSAACSKQASNGSKNWVCKTVFPRLEIATTGPLGTEEMTAEQIFWETIPTYSPEKPALPEKTDIAVIGAGFTGLSVALHLARAGRDVTVFDAGGIGAGASSRNGGMVGPSFHKLGSAGLLARYGEQKTLGILREGLLALDFFEEFVKREDLACDLKMQGRFRGARTRGDYESTARECEWLGKNLGLPFDMVPQSEQRSEIGSDFYKGGVVYHRDGGIHPRKLVLSLARLAVASGVRIITNCPVTALRKDITGTQVRTPEGSIRASEVVVATNAYSDRHTPAMNRRVVQIRTAAVATEELPADVISQLTPKGRTFGESGRIFMWFRPTPDGKRFIFGGRIGRPGGDPDKQRKAFETAATRVFPQLKDVAFSHVWSGDVAYTTDHSPHIGYEDGVWLAGGYCGSGVTRSLYFGMKLARKILRQPDAETAFDDLPFARVPFKPVAGHVADLMTKWYAYQDACDLKKR</sequence>
<evidence type="ECO:0000259" key="2">
    <source>
        <dbReference type="Pfam" id="PF01266"/>
    </source>
</evidence>
<evidence type="ECO:0000313" key="4">
    <source>
        <dbReference type="Proteomes" id="UP000294662"/>
    </source>
</evidence>
<reference evidence="3 4" key="1">
    <citation type="submission" date="2019-03" db="EMBL/GenBank/DDBJ databases">
        <authorList>
            <person name="Zhang S."/>
        </authorList>
    </citation>
    <scope>NUCLEOTIDE SEQUENCE [LARGE SCALE GENOMIC DNA]</scope>
    <source>
        <strain evidence="3 4">S4J41</strain>
    </source>
</reference>
<dbReference type="Gene3D" id="3.50.50.60">
    <property type="entry name" value="FAD/NAD(P)-binding domain"/>
    <property type="match status" value="1"/>
</dbReference>
<dbReference type="PANTHER" id="PTHR13847:SF281">
    <property type="entry name" value="FAD DEPENDENT OXIDOREDUCTASE DOMAIN-CONTAINING PROTEIN"/>
    <property type="match status" value="1"/>
</dbReference>
<protein>
    <submittedName>
        <fullName evidence="3">FAD-dependent oxidoreductase</fullName>
    </submittedName>
</protein>
<keyword evidence="1" id="KW-0560">Oxidoreductase</keyword>
<evidence type="ECO:0000256" key="1">
    <source>
        <dbReference type="ARBA" id="ARBA00023002"/>
    </source>
</evidence>
<dbReference type="GO" id="GO:0005737">
    <property type="term" value="C:cytoplasm"/>
    <property type="evidence" value="ECO:0007669"/>
    <property type="project" value="TreeGrafter"/>
</dbReference>
<keyword evidence="4" id="KW-1185">Reference proteome</keyword>
<evidence type="ECO:0000313" key="3">
    <source>
        <dbReference type="EMBL" id="TDE34503.1"/>
    </source>
</evidence>
<comment type="caution">
    <text evidence="3">The sequence shown here is derived from an EMBL/GenBank/DDBJ whole genome shotgun (WGS) entry which is preliminary data.</text>
</comment>
<accession>A0A4R5EJM8</accession>
<dbReference type="GO" id="GO:0016491">
    <property type="term" value="F:oxidoreductase activity"/>
    <property type="evidence" value="ECO:0007669"/>
    <property type="project" value="UniProtKB-KW"/>
</dbReference>
<organism evidence="3 4">
    <name type="scientific">Antarcticimicrobium sediminis</name>
    <dbReference type="NCBI Taxonomy" id="2546227"/>
    <lineage>
        <taxon>Bacteria</taxon>
        <taxon>Pseudomonadati</taxon>
        <taxon>Pseudomonadota</taxon>
        <taxon>Alphaproteobacteria</taxon>
        <taxon>Rhodobacterales</taxon>
        <taxon>Paracoccaceae</taxon>
        <taxon>Antarcticimicrobium</taxon>
    </lineage>
</organism>
<dbReference type="OrthoDB" id="9806601at2"/>
<feature type="domain" description="FAD dependent oxidoreductase" evidence="2">
    <location>
        <begin position="129"/>
        <end position="481"/>
    </location>
</feature>
<name>A0A4R5EJM8_9RHOB</name>